<accession>A0A5C4JHP1</accession>
<dbReference type="GO" id="GO:0030975">
    <property type="term" value="F:thiamine binding"/>
    <property type="evidence" value="ECO:0007669"/>
    <property type="project" value="TreeGrafter"/>
</dbReference>
<dbReference type="PANTHER" id="PTHR30006:SF2">
    <property type="entry name" value="ABC TRANSPORTER SUBSTRATE-BINDING PROTEIN"/>
    <property type="match status" value="1"/>
</dbReference>
<dbReference type="RefSeq" id="WP_138644297.1">
    <property type="nucleotide sequence ID" value="NZ_VCKW01000025.1"/>
</dbReference>
<dbReference type="Pfam" id="PF13343">
    <property type="entry name" value="SBP_bac_6"/>
    <property type="match status" value="1"/>
</dbReference>
<dbReference type="EMBL" id="VCKW01000025">
    <property type="protein sequence ID" value="TMR05012.1"/>
    <property type="molecule type" value="Genomic_DNA"/>
</dbReference>
<keyword evidence="3" id="KW-1185">Reference proteome</keyword>
<dbReference type="PANTHER" id="PTHR30006">
    <property type="entry name" value="THIAMINE-BINDING PERIPLASMIC PROTEIN-RELATED"/>
    <property type="match status" value="1"/>
</dbReference>
<reference evidence="2 3" key="1">
    <citation type="submission" date="2019-05" db="EMBL/GenBank/DDBJ databases">
        <title>Draft genome sequence of Actinomadura sp. 14C53.</title>
        <authorList>
            <person name="Saricaoglu S."/>
            <person name="Isik K."/>
        </authorList>
    </citation>
    <scope>NUCLEOTIDE SEQUENCE [LARGE SCALE GENOMIC DNA]</scope>
    <source>
        <strain evidence="2 3">14C53</strain>
    </source>
</reference>
<evidence type="ECO:0000313" key="3">
    <source>
        <dbReference type="Proteomes" id="UP000309174"/>
    </source>
</evidence>
<dbReference type="InterPro" id="IPR006311">
    <property type="entry name" value="TAT_signal"/>
</dbReference>
<dbReference type="PROSITE" id="PS51318">
    <property type="entry name" value="TAT"/>
    <property type="match status" value="1"/>
</dbReference>
<gene>
    <name evidence="2" type="ORF">ETD83_07340</name>
</gene>
<dbReference type="GO" id="GO:0015888">
    <property type="term" value="P:thiamine transport"/>
    <property type="evidence" value="ECO:0007669"/>
    <property type="project" value="TreeGrafter"/>
</dbReference>
<dbReference type="Proteomes" id="UP000309174">
    <property type="component" value="Unassembled WGS sequence"/>
</dbReference>
<evidence type="ECO:0000256" key="1">
    <source>
        <dbReference type="ARBA" id="ARBA00022729"/>
    </source>
</evidence>
<dbReference type="SUPFAM" id="SSF53850">
    <property type="entry name" value="Periplasmic binding protein-like II"/>
    <property type="match status" value="1"/>
</dbReference>
<dbReference type="Gene3D" id="3.40.190.10">
    <property type="entry name" value="Periplasmic binding protein-like II"/>
    <property type="match status" value="2"/>
</dbReference>
<comment type="caution">
    <text evidence="2">The sequence shown here is derived from an EMBL/GenBank/DDBJ whole genome shotgun (WGS) entry which is preliminary data.</text>
</comment>
<dbReference type="GO" id="GO:0030976">
    <property type="term" value="F:thiamine pyrophosphate binding"/>
    <property type="evidence" value="ECO:0007669"/>
    <property type="project" value="TreeGrafter"/>
</dbReference>
<proteinExistence type="predicted"/>
<dbReference type="GO" id="GO:0030288">
    <property type="term" value="C:outer membrane-bounded periplasmic space"/>
    <property type="evidence" value="ECO:0007669"/>
    <property type="project" value="TreeGrafter"/>
</dbReference>
<dbReference type="OrthoDB" id="9769319at2"/>
<organism evidence="2 3">
    <name type="scientific">Actinomadura soli</name>
    <dbReference type="NCBI Taxonomy" id="2508997"/>
    <lineage>
        <taxon>Bacteria</taxon>
        <taxon>Bacillati</taxon>
        <taxon>Actinomycetota</taxon>
        <taxon>Actinomycetes</taxon>
        <taxon>Streptosporangiales</taxon>
        <taxon>Thermomonosporaceae</taxon>
        <taxon>Actinomadura</taxon>
    </lineage>
</organism>
<sequence>MNAPEPVLSRRRLLGLAGGAAAAMALGGCGSLGGGGSKDGKLHLNMFIWAGSNQGVLPREVVKQFLAENPEVSIDFVESNNTVTYPKMVAAKKTTPDDNYVDFGFFNASTFAQGVEDEMWDALNPSAVPNMSHVLKPYQVKDNMGAGYQLTVAGLLHNKKVAPASPTSWKALWDPAFAGKVAVFDYQWIPLVLAARLNGGSETQIDAGFKVWAEHASQFKALLNSNDQLLNLMSSGDAALSYWWYGISKDWIKGGAPFEYVTPAEGAVSFPAYLAMVSNLNSEQKDVAQQIINRLLDAKNAGRYADLTGTIAATDNAVLTERQKKDPALQPEVGQKAMQFDWGAIASQDAEWRKRWDSEVKSRMK</sequence>
<evidence type="ECO:0000313" key="2">
    <source>
        <dbReference type="EMBL" id="TMR05012.1"/>
    </source>
</evidence>
<name>A0A5C4JHP1_9ACTN</name>
<protein>
    <submittedName>
        <fullName evidence="2">Extracellular solute-binding protein</fullName>
    </submittedName>
</protein>
<keyword evidence="1" id="KW-0732">Signal</keyword>
<dbReference type="AlphaFoldDB" id="A0A5C4JHP1"/>